<protein>
    <submittedName>
        <fullName evidence="2">Uncharacterized protein</fullName>
    </submittedName>
</protein>
<reference evidence="2 3" key="1">
    <citation type="submission" date="2017-12" db="EMBL/GenBank/DDBJ databases">
        <title>Sequencing the genomes of 1000 Actinobacteria strains.</title>
        <authorList>
            <person name="Klenk H.-P."/>
        </authorList>
    </citation>
    <scope>NUCLEOTIDE SEQUENCE [LARGE SCALE GENOMIC DNA]</scope>
    <source>
        <strain evidence="2 3">DSM 45165</strain>
    </source>
</reference>
<feature type="region of interest" description="Disordered" evidence="1">
    <location>
        <begin position="1"/>
        <end position="36"/>
    </location>
</feature>
<dbReference type="AlphaFoldDB" id="A0A2N3WRG3"/>
<proteinExistence type="predicted"/>
<keyword evidence="3" id="KW-1185">Reference proteome</keyword>
<dbReference type="Proteomes" id="UP000233750">
    <property type="component" value="Unassembled WGS sequence"/>
</dbReference>
<evidence type="ECO:0000313" key="3">
    <source>
        <dbReference type="Proteomes" id="UP000233750"/>
    </source>
</evidence>
<evidence type="ECO:0000313" key="2">
    <source>
        <dbReference type="EMBL" id="PKV96440.1"/>
    </source>
</evidence>
<accession>A0A2N3WRG3</accession>
<gene>
    <name evidence="2" type="ORF">ATK30_7388</name>
</gene>
<evidence type="ECO:0000256" key="1">
    <source>
        <dbReference type="SAM" id="MobiDB-lite"/>
    </source>
</evidence>
<name>A0A2N3WRG3_9PSEU</name>
<feature type="region of interest" description="Disordered" evidence="1">
    <location>
        <begin position="69"/>
        <end position="90"/>
    </location>
</feature>
<comment type="caution">
    <text evidence="2">The sequence shown here is derived from an EMBL/GenBank/DDBJ whole genome shotgun (WGS) entry which is preliminary data.</text>
</comment>
<dbReference type="EMBL" id="PJMY01000003">
    <property type="protein sequence ID" value="PKV96440.1"/>
    <property type="molecule type" value="Genomic_DNA"/>
</dbReference>
<sequence>MSSWQRGQFFKFKPPGRSANRRSSTRTNSVSHKDWLGSCRSTPLGRTAWRRPVGAASGARRSPRVLMLSGPGFVRSNPARNAGGSSPSSWTSRPCFALASAADGSSVIHRSRQKRTQRFTVSASHSCAVIAGDNFGWGQLGVASRSTYPATTCPIGLPGRRSAAGSRPEPPPLPPLRPQIPVVGCSTAGQSALPARIQNPSSVNSNLTGARTTATQESARLSARILCVSHLIGDPLRECRHLRDVPGGQRLDTIVAQQSYCEPDYLEEPPRQLRRCLGKHGQSLQFVVRASQSPSERIVRISGLCLPENRLLALLDLGGAAFQRDALPSSLLRSDFVRRRSLAEQQAYPFLPEHPVGKKLGNRLQRGYSNWRETSVGVRSRCRAIAPVDAGGWSRKRQMPSPLVLFSAAPRPSLRPQWPVMRHRTGRSDTG</sequence>
<organism evidence="2 3">
    <name type="scientific">Amycolatopsis echigonensis</name>
    <dbReference type="NCBI Taxonomy" id="2576905"/>
    <lineage>
        <taxon>Bacteria</taxon>
        <taxon>Bacillati</taxon>
        <taxon>Actinomycetota</taxon>
        <taxon>Actinomycetes</taxon>
        <taxon>Pseudonocardiales</taxon>
        <taxon>Pseudonocardiaceae</taxon>
        <taxon>Amycolatopsis</taxon>
    </lineage>
</organism>